<dbReference type="UniPathway" id="UPA00342"/>
<dbReference type="PANTHER" id="PTHR10088:SF4">
    <property type="entry name" value="GLUCOKINASE REGULATORY PROTEIN"/>
    <property type="match status" value="1"/>
</dbReference>
<dbReference type="InterPro" id="IPR001347">
    <property type="entry name" value="SIS_dom"/>
</dbReference>
<dbReference type="CDD" id="cd05007">
    <property type="entry name" value="SIS_Etherase"/>
    <property type="match status" value="1"/>
</dbReference>
<name>A0A2X4WGW6_LEDLE</name>
<dbReference type="SUPFAM" id="SSF53697">
    <property type="entry name" value="SIS domain"/>
    <property type="match status" value="1"/>
</dbReference>
<dbReference type="GO" id="GO:0016803">
    <property type="term" value="F:ether hydrolase activity"/>
    <property type="evidence" value="ECO:0007669"/>
    <property type="project" value="TreeGrafter"/>
</dbReference>
<evidence type="ECO:0000313" key="5">
    <source>
        <dbReference type="EMBL" id="SQI63276.1"/>
    </source>
</evidence>
<dbReference type="NCBIfam" id="NF003915">
    <property type="entry name" value="PRK05441.1"/>
    <property type="match status" value="1"/>
</dbReference>
<dbReference type="PROSITE" id="PS01272">
    <property type="entry name" value="GCKR"/>
    <property type="match status" value="1"/>
</dbReference>
<dbReference type="GO" id="GO:0097173">
    <property type="term" value="P:N-acetylmuramic acid catabolic process"/>
    <property type="evidence" value="ECO:0007669"/>
    <property type="project" value="UniProtKB-UniPathway"/>
</dbReference>
<keyword evidence="2 3" id="KW-0119">Carbohydrate metabolism</keyword>
<evidence type="ECO:0000256" key="1">
    <source>
        <dbReference type="ARBA" id="ARBA00023239"/>
    </source>
</evidence>
<dbReference type="NCBIfam" id="TIGR00274">
    <property type="entry name" value="N-acetylmuramic acid 6-phosphate etherase"/>
    <property type="match status" value="1"/>
</dbReference>
<feature type="domain" description="SIS" evidence="4">
    <location>
        <begin position="89"/>
        <end position="252"/>
    </location>
</feature>
<dbReference type="Pfam" id="PF22645">
    <property type="entry name" value="GKRP_SIS_N"/>
    <property type="match status" value="1"/>
</dbReference>
<dbReference type="STRING" id="1348624.GCA_001591545_02927"/>
<dbReference type="EC" id="4.2.1.126" evidence="3"/>
<sequence length="335" mass="36273">MERLFKVPKENRKLTIEINGKTRHHGIGRRGEMKVNLSKLTTEQVNENTKSIDQLSTIDMITLMNEEDENVIAAVRAVLPEIASAIDVIHQAFKRNGRLFYVGAGTSGRLGILDAAECPPTFYTPPEMVQGLIAGGNEAMFIAVEGAEDDTEGGKSDLIEKELTDRDVVVGIAASGRTPYVIGALQYANGIGAATIALSCNSKAKISQYANHVIEVVVGPEVLTGSTRLKAATAQKLVLNMFTTVAMIKLGKAYENLMVDLHPSNGKLVERAKNMLMAITDKTYEEAEAALIETNLKVKPAIVMLEAGVSYKEAVLAIQESDGFVRQAITIARKE</sequence>
<dbReference type="AlphaFoldDB" id="A0A2X4WGW6"/>
<evidence type="ECO:0000259" key="4">
    <source>
        <dbReference type="PROSITE" id="PS51464"/>
    </source>
</evidence>
<evidence type="ECO:0000313" key="6">
    <source>
        <dbReference type="Proteomes" id="UP000249134"/>
    </source>
</evidence>
<dbReference type="PROSITE" id="PS50012">
    <property type="entry name" value="RCC1_3"/>
    <property type="match status" value="1"/>
</dbReference>
<gene>
    <name evidence="5" type="primary">murQ_2</name>
    <name evidence="3" type="synonym">murQ</name>
    <name evidence="5" type="ORF">NCTC4824_04011</name>
</gene>
<evidence type="ECO:0000256" key="2">
    <source>
        <dbReference type="ARBA" id="ARBA00023277"/>
    </source>
</evidence>
<reference evidence="5 6" key="1">
    <citation type="submission" date="2018-06" db="EMBL/GenBank/DDBJ databases">
        <authorList>
            <consortium name="Pathogen Informatics"/>
            <person name="Doyle S."/>
        </authorList>
    </citation>
    <scope>NUCLEOTIDE SEQUENCE [LARGE SCALE GENOMIC DNA]</scope>
    <source>
        <strain evidence="5 6">NCTC4824</strain>
    </source>
</reference>
<organism evidence="5 6">
    <name type="scientific">Lederbergia lenta</name>
    <name type="common">Bacillus lentus</name>
    <dbReference type="NCBI Taxonomy" id="1467"/>
    <lineage>
        <taxon>Bacteria</taxon>
        <taxon>Bacillati</taxon>
        <taxon>Bacillota</taxon>
        <taxon>Bacilli</taxon>
        <taxon>Bacillales</taxon>
        <taxon>Bacillaceae</taxon>
        <taxon>Lederbergia</taxon>
    </lineage>
</organism>
<keyword evidence="6" id="KW-1185">Reference proteome</keyword>
<dbReference type="EMBL" id="LS483476">
    <property type="protein sequence ID" value="SQI63276.1"/>
    <property type="molecule type" value="Genomic_DNA"/>
</dbReference>
<dbReference type="GO" id="GO:0097367">
    <property type="term" value="F:carbohydrate derivative binding"/>
    <property type="evidence" value="ECO:0007669"/>
    <property type="project" value="InterPro"/>
</dbReference>
<dbReference type="InterPro" id="IPR005488">
    <property type="entry name" value="Etherase_MurQ"/>
</dbReference>
<dbReference type="GO" id="GO:0009254">
    <property type="term" value="P:peptidoglycan turnover"/>
    <property type="evidence" value="ECO:0007669"/>
    <property type="project" value="TreeGrafter"/>
</dbReference>
<dbReference type="NCBIfam" id="NF009222">
    <property type="entry name" value="PRK12570.1"/>
    <property type="match status" value="1"/>
</dbReference>
<comment type="function">
    <text evidence="3">Specifically catalyzes the cleavage of the D-lactyl ether substituent of MurNAc 6-phosphate, producing GlcNAc 6-phosphate and D-lactate.</text>
</comment>
<dbReference type="Gene3D" id="3.40.50.10490">
    <property type="entry name" value="Glucose-6-phosphate isomerase like protein, domain 1"/>
    <property type="match status" value="1"/>
</dbReference>
<keyword evidence="1 3" id="KW-0456">Lyase</keyword>
<evidence type="ECO:0000256" key="3">
    <source>
        <dbReference type="HAMAP-Rule" id="MF_00068"/>
    </source>
</evidence>
<dbReference type="Gene3D" id="1.10.8.1080">
    <property type="match status" value="1"/>
</dbReference>
<dbReference type="InterPro" id="IPR005486">
    <property type="entry name" value="Glucokinase_regulatory_CS"/>
</dbReference>
<dbReference type="FunFam" id="3.40.50.10490:FF:000014">
    <property type="entry name" value="N-acetylmuramic acid 6-phosphate etherase"/>
    <property type="match status" value="1"/>
</dbReference>
<dbReference type="Proteomes" id="UP000249134">
    <property type="component" value="Chromosome 1"/>
</dbReference>
<dbReference type="InterPro" id="IPR046348">
    <property type="entry name" value="SIS_dom_sf"/>
</dbReference>
<dbReference type="GO" id="GO:0046348">
    <property type="term" value="P:amino sugar catabolic process"/>
    <property type="evidence" value="ECO:0007669"/>
    <property type="project" value="InterPro"/>
</dbReference>
<feature type="active site" evidence="3">
    <location>
        <position position="148"/>
    </location>
</feature>
<accession>A0A2X4WGW6</accession>
<comment type="pathway">
    <text evidence="3">Amino-sugar metabolism; N-acetylmuramate degradation.</text>
</comment>
<dbReference type="PROSITE" id="PS51464">
    <property type="entry name" value="SIS"/>
    <property type="match status" value="1"/>
</dbReference>
<dbReference type="HAMAP" id="MF_00068">
    <property type="entry name" value="MurQ"/>
    <property type="match status" value="1"/>
</dbReference>
<comment type="miscellaneous">
    <text evidence="3">A lyase-type mechanism (elimination/hydration) is suggested for the cleavage of the lactyl ether bond of MurNAc 6-phosphate, with the formation of an alpha,beta-unsaturated aldehyde intermediate with (E)-stereochemistry, followed by the syn addition of water to give product.</text>
</comment>
<protein>
    <recommendedName>
        <fullName evidence="3">N-acetylmuramic acid 6-phosphate etherase</fullName>
        <shortName evidence="3">MurNAc-6-P etherase</shortName>
        <ecNumber evidence="3">4.2.1.126</ecNumber>
    </recommendedName>
    <alternativeName>
        <fullName evidence="3">N-acetylmuramic acid 6-phosphate hydrolase</fullName>
    </alternativeName>
    <alternativeName>
        <fullName evidence="3">N-acetylmuramic acid 6-phosphate lyase</fullName>
    </alternativeName>
</protein>
<proteinExistence type="inferred from homology"/>
<dbReference type="PANTHER" id="PTHR10088">
    <property type="entry name" value="GLUCOKINASE REGULATORY PROTEIN"/>
    <property type="match status" value="1"/>
</dbReference>
<dbReference type="InterPro" id="IPR000408">
    <property type="entry name" value="Reg_chr_condens"/>
</dbReference>
<comment type="subunit">
    <text evidence="3">Homodimer.</text>
</comment>
<dbReference type="InterPro" id="IPR040190">
    <property type="entry name" value="MURQ/GCKR"/>
</dbReference>
<feature type="active site" description="Proton donor" evidence="3">
    <location>
        <position position="117"/>
    </location>
</feature>
<comment type="catalytic activity">
    <reaction evidence="3">
        <text>N-acetyl-D-muramate 6-phosphate + H2O = N-acetyl-D-glucosamine 6-phosphate + (R)-lactate</text>
        <dbReference type="Rhea" id="RHEA:26410"/>
        <dbReference type="ChEBI" id="CHEBI:15377"/>
        <dbReference type="ChEBI" id="CHEBI:16004"/>
        <dbReference type="ChEBI" id="CHEBI:57513"/>
        <dbReference type="ChEBI" id="CHEBI:58722"/>
        <dbReference type="EC" id="4.2.1.126"/>
    </reaction>
</comment>
<dbReference type="KEGG" id="blen:NCTC4824_04011"/>
<comment type="similarity">
    <text evidence="3">Belongs to the GCKR-like family. MurNAc-6-P etherase subfamily.</text>
</comment>
<dbReference type="GO" id="GO:0016835">
    <property type="term" value="F:carbon-oxygen lyase activity"/>
    <property type="evidence" value="ECO:0007669"/>
    <property type="project" value="UniProtKB-UniRule"/>
</dbReference>